<dbReference type="PANTHER" id="PTHR43531">
    <property type="entry name" value="PROTEIN ICFG"/>
    <property type="match status" value="1"/>
</dbReference>
<reference evidence="8 9" key="1">
    <citation type="journal article" date="2011" name="Syst. Appl. Microbiol.">
        <title>Defluviimonas denitrificans gen. nov., sp. nov., and Pararhodobacter aggregans gen. nov., sp. nov., non-phototrophic Rhodobacteraceae from the biofilter of a marine aquaculture.</title>
        <authorList>
            <person name="Foesel B.U."/>
            <person name="Drake H.L."/>
            <person name="Schramm A."/>
        </authorList>
    </citation>
    <scope>NUCLEOTIDE SEQUENCE [LARGE SCALE GENOMIC DNA]</scope>
    <source>
        <strain evidence="8 9">D1-19</strain>
    </source>
</reference>
<proteinExistence type="inferred from homology"/>
<keyword evidence="5" id="KW-0472">Membrane</keyword>
<dbReference type="CDD" id="cd11386">
    <property type="entry name" value="MCP_signal"/>
    <property type="match status" value="1"/>
</dbReference>
<dbReference type="GO" id="GO:0016020">
    <property type="term" value="C:membrane"/>
    <property type="evidence" value="ECO:0007669"/>
    <property type="project" value="UniProtKB-SubCell"/>
</dbReference>
<keyword evidence="5" id="KW-0812">Transmembrane</keyword>
<sequence length="793" mass="85058">MFQRLTQSRIALRLPLLIATALVLSIGASTWVYHSLFRTELELQTGQRARMLAEHAGTAYTNWLNRMFRTVEDLGEGHLAPDAMRRFNEALALQSPGWQEEVRSAYVERNPLPAGQRGDYDRGNSRPAYDAVHEAFNPYMRAHRDRFGYYDLFLITAEGDVVYNISKESDFAINLGEGALRDTELAQVWRAAMEGPVGTTSFSDFAPYAPSNGAPAAFVARQIVDHEVPGNPVIGVVALQLSEEGIGAALEAADLLDRDEIYVVAPDGTSRNASRIGDAFAMFGALPDLPQVTAARAGETAEFDEATGIHGAAAVVAVHPFSAHGNQWSAVVELDQADAFAALTDFNQRAMIVVAIGVLLSLAIGWAVARSITRPLGSFSLSMQALVDKRYDLAITGTARRDEIGGLFRGLDLFRQSLSAAEEAAQAQERGRAEQSRVVADLGRGLRDLASGHLDMRLDDPYSAGYEKLRTDFNATVDTMETLMRTIAANASEIRSRAEEISASSDDLSHRTETQAATLEETAAALDELTASVRAAAESASEVETVVADARKEAEKSGQVVSEAVAAMSLIRKSSTEISQIIGVIDDIAFQTNLLALNAGVEAARAGDAGRGFAVVASEVRALAQRSSEAAKQIKILITGSTEQVETGVGLVGRAGETLTMIIQRVGNIDQLIGGIANGAREQSSGLQEINVGVSQLDQVTQQNAAMVEQVTAASVTLKNESLSLSQVVARFRVRNPAEGGQQPVHLDTTPLAELTPRPAADLDLEQAFAERAADELPPAFPIAANTARWQDF</sequence>
<evidence type="ECO:0000256" key="2">
    <source>
        <dbReference type="ARBA" id="ARBA00022500"/>
    </source>
</evidence>
<dbReference type="PANTHER" id="PTHR43531:SF11">
    <property type="entry name" value="METHYL-ACCEPTING CHEMOTAXIS PROTEIN 3"/>
    <property type="match status" value="1"/>
</dbReference>
<gene>
    <name evidence="8" type="ORF">DDE23_11820</name>
</gene>
<comment type="caution">
    <text evidence="8">The sequence shown here is derived from an EMBL/GenBank/DDBJ whole genome shotgun (WGS) entry which is preliminary data.</text>
</comment>
<feature type="transmembrane region" description="Helical" evidence="5">
    <location>
        <begin position="12"/>
        <end position="33"/>
    </location>
</feature>
<evidence type="ECO:0000256" key="4">
    <source>
        <dbReference type="PROSITE-ProRule" id="PRU00284"/>
    </source>
</evidence>
<dbReference type="Gene3D" id="6.10.340.10">
    <property type="match status" value="1"/>
</dbReference>
<evidence type="ECO:0000256" key="3">
    <source>
        <dbReference type="ARBA" id="ARBA00029447"/>
    </source>
</evidence>
<evidence type="ECO:0000313" key="9">
    <source>
        <dbReference type="Proteomes" id="UP000244810"/>
    </source>
</evidence>
<dbReference type="SMART" id="SM00304">
    <property type="entry name" value="HAMP"/>
    <property type="match status" value="3"/>
</dbReference>
<feature type="domain" description="HAMP" evidence="7">
    <location>
        <begin position="370"/>
        <end position="423"/>
    </location>
</feature>
<dbReference type="InterPro" id="IPR003660">
    <property type="entry name" value="HAMP_dom"/>
</dbReference>
<dbReference type="Pfam" id="PF00672">
    <property type="entry name" value="HAMP"/>
    <property type="match status" value="1"/>
</dbReference>
<dbReference type="GO" id="GO:0006935">
    <property type="term" value="P:chemotaxis"/>
    <property type="evidence" value="ECO:0007669"/>
    <property type="project" value="UniProtKB-KW"/>
</dbReference>
<dbReference type="RefSeq" id="WP_107753985.1">
    <property type="nucleotide sequence ID" value="NZ_QBKF01000011.1"/>
</dbReference>
<dbReference type="GO" id="GO:0007165">
    <property type="term" value="P:signal transduction"/>
    <property type="evidence" value="ECO:0007669"/>
    <property type="project" value="UniProtKB-KW"/>
</dbReference>
<accession>A0A2T7USB3</accession>
<comment type="similarity">
    <text evidence="3">Belongs to the methyl-accepting chemotaxis (MCP) protein family.</text>
</comment>
<keyword evidence="2" id="KW-0145">Chemotaxis</keyword>
<evidence type="ECO:0000256" key="5">
    <source>
        <dbReference type="SAM" id="Phobius"/>
    </source>
</evidence>
<organism evidence="8 9">
    <name type="scientific">Pararhodobacter aggregans</name>
    <dbReference type="NCBI Taxonomy" id="404875"/>
    <lineage>
        <taxon>Bacteria</taxon>
        <taxon>Pseudomonadati</taxon>
        <taxon>Pseudomonadota</taxon>
        <taxon>Alphaproteobacteria</taxon>
        <taxon>Rhodobacterales</taxon>
        <taxon>Paracoccaceae</taxon>
        <taxon>Pararhodobacter</taxon>
    </lineage>
</organism>
<dbReference type="EMBL" id="QDDR01000005">
    <property type="protein sequence ID" value="PVE47519.1"/>
    <property type="molecule type" value="Genomic_DNA"/>
</dbReference>
<dbReference type="OrthoDB" id="369026at2"/>
<dbReference type="SUPFAM" id="SSF158472">
    <property type="entry name" value="HAMP domain-like"/>
    <property type="match status" value="1"/>
</dbReference>
<evidence type="ECO:0000259" key="7">
    <source>
        <dbReference type="PROSITE" id="PS50885"/>
    </source>
</evidence>
<dbReference type="AlphaFoldDB" id="A0A2T7USB3"/>
<evidence type="ECO:0000313" key="8">
    <source>
        <dbReference type="EMBL" id="PVE47519.1"/>
    </source>
</evidence>
<name>A0A2T7USB3_9RHOB</name>
<keyword evidence="4" id="KW-0807">Transducer</keyword>
<dbReference type="SUPFAM" id="SSF58104">
    <property type="entry name" value="Methyl-accepting chemotaxis protein (MCP) signaling domain"/>
    <property type="match status" value="1"/>
</dbReference>
<evidence type="ECO:0000259" key="6">
    <source>
        <dbReference type="PROSITE" id="PS50111"/>
    </source>
</evidence>
<dbReference type="FunFam" id="1.10.287.950:FF:000001">
    <property type="entry name" value="Methyl-accepting chemotaxis sensory transducer"/>
    <property type="match status" value="1"/>
</dbReference>
<feature type="domain" description="Methyl-accepting transducer" evidence="6">
    <location>
        <begin position="490"/>
        <end position="719"/>
    </location>
</feature>
<comment type="subcellular location">
    <subcellularLocation>
        <location evidence="1">Membrane</location>
    </subcellularLocation>
</comment>
<dbReference type="InterPro" id="IPR004089">
    <property type="entry name" value="MCPsignal_dom"/>
</dbReference>
<evidence type="ECO:0000256" key="1">
    <source>
        <dbReference type="ARBA" id="ARBA00004370"/>
    </source>
</evidence>
<keyword evidence="5" id="KW-1133">Transmembrane helix</keyword>
<keyword evidence="9" id="KW-1185">Reference proteome</keyword>
<dbReference type="PROSITE" id="PS50885">
    <property type="entry name" value="HAMP"/>
    <property type="match status" value="2"/>
</dbReference>
<dbReference type="Pfam" id="PF00015">
    <property type="entry name" value="MCPsignal"/>
    <property type="match status" value="1"/>
</dbReference>
<dbReference type="Gene3D" id="1.10.287.950">
    <property type="entry name" value="Methyl-accepting chemotaxis protein"/>
    <property type="match status" value="1"/>
</dbReference>
<feature type="domain" description="HAMP" evidence="7">
    <location>
        <begin position="433"/>
        <end position="485"/>
    </location>
</feature>
<dbReference type="PROSITE" id="PS50111">
    <property type="entry name" value="CHEMOTAXIS_TRANSDUC_2"/>
    <property type="match status" value="1"/>
</dbReference>
<protein>
    <submittedName>
        <fullName evidence="8">Methyl-accepting chemotaxis protein</fullName>
    </submittedName>
</protein>
<dbReference type="InterPro" id="IPR051310">
    <property type="entry name" value="MCP_chemotaxis"/>
</dbReference>
<dbReference type="Proteomes" id="UP000244810">
    <property type="component" value="Unassembled WGS sequence"/>
</dbReference>
<dbReference type="SMART" id="SM00283">
    <property type="entry name" value="MA"/>
    <property type="match status" value="1"/>
</dbReference>